<dbReference type="PROSITE" id="PS00041">
    <property type="entry name" value="HTH_ARAC_FAMILY_1"/>
    <property type="match status" value="1"/>
</dbReference>
<accession>A0ABV0JX98</accession>
<dbReference type="InterPro" id="IPR050204">
    <property type="entry name" value="AraC_XylS_family_regulators"/>
</dbReference>
<dbReference type="SUPFAM" id="SSF51215">
    <property type="entry name" value="Regulatory protein AraC"/>
    <property type="match status" value="1"/>
</dbReference>
<dbReference type="RefSeq" id="WP_190417064.1">
    <property type="nucleotide sequence ID" value="NZ_JAMPKK010000105.1"/>
</dbReference>
<gene>
    <name evidence="6" type="ORF">NDI37_26700</name>
</gene>
<evidence type="ECO:0000256" key="1">
    <source>
        <dbReference type="ARBA" id="ARBA00023015"/>
    </source>
</evidence>
<sequence length="282" mass="31492">MKPKATDISIHGWESDGILLEQYAYTSGTVEPLPKHAHEEYQLGLSFDCAGEYRYGGEYHCIPTGSLSIIQSGEVHSPSDRTYLSEPISFWMMHIHPSWLQTVTAEISEKAVVVPFFQTISITDSVLNDLFLTLHTVTSKTASKLEQDTAIWQFLSYLVVHHAQKRPSVPPLLTSHAGVKLARDYLHTHYADEISLDGLAQIAGLSRFHFCRVFRKEVGLSPNIYQTQLRIAQAKKLLVQGMAIATVATSTGFYDQSHFGGQFKRQVGVTPKCYGKKTAIFS</sequence>
<name>A0ABV0JX98_9CYAN</name>
<evidence type="ECO:0000259" key="5">
    <source>
        <dbReference type="PROSITE" id="PS01124"/>
    </source>
</evidence>
<dbReference type="Pfam" id="PF02311">
    <property type="entry name" value="AraC_binding"/>
    <property type="match status" value="1"/>
</dbReference>
<dbReference type="EMBL" id="JAMPKK010000105">
    <property type="protein sequence ID" value="MEP0868032.1"/>
    <property type="molecule type" value="Genomic_DNA"/>
</dbReference>
<dbReference type="InterPro" id="IPR018062">
    <property type="entry name" value="HTH_AraC-typ_CS"/>
</dbReference>
<dbReference type="SMART" id="SM00342">
    <property type="entry name" value="HTH_ARAC"/>
    <property type="match status" value="1"/>
</dbReference>
<dbReference type="Proteomes" id="UP001442494">
    <property type="component" value="Unassembled WGS sequence"/>
</dbReference>
<comment type="caution">
    <text evidence="6">The sequence shown here is derived from an EMBL/GenBank/DDBJ whole genome shotgun (WGS) entry which is preliminary data.</text>
</comment>
<dbReference type="PANTHER" id="PTHR46796:SF2">
    <property type="entry name" value="TRANSCRIPTIONAL REGULATORY PROTEIN"/>
    <property type="match status" value="1"/>
</dbReference>
<dbReference type="Pfam" id="PF12833">
    <property type="entry name" value="HTH_18"/>
    <property type="match status" value="1"/>
</dbReference>
<dbReference type="Gene3D" id="1.10.10.60">
    <property type="entry name" value="Homeodomain-like"/>
    <property type="match status" value="2"/>
</dbReference>
<dbReference type="InterPro" id="IPR018060">
    <property type="entry name" value="HTH_AraC"/>
</dbReference>
<evidence type="ECO:0000313" key="7">
    <source>
        <dbReference type="Proteomes" id="UP001442494"/>
    </source>
</evidence>
<evidence type="ECO:0000256" key="4">
    <source>
        <dbReference type="ARBA" id="ARBA00023163"/>
    </source>
</evidence>
<dbReference type="InterPro" id="IPR003313">
    <property type="entry name" value="AraC-bd"/>
</dbReference>
<evidence type="ECO:0000256" key="2">
    <source>
        <dbReference type="ARBA" id="ARBA00023125"/>
    </source>
</evidence>
<dbReference type="InterPro" id="IPR037923">
    <property type="entry name" value="HTH-like"/>
</dbReference>
<dbReference type="SUPFAM" id="SSF46689">
    <property type="entry name" value="Homeodomain-like"/>
    <property type="match status" value="2"/>
</dbReference>
<keyword evidence="1" id="KW-0805">Transcription regulation</keyword>
<feature type="domain" description="HTH araC/xylS-type" evidence="5">
    <location>
        <begin position="180"/>
        <end position="277"/>
    </location>
</feature>
<reference evidence="6 7" key="1">
    <citation type="submission" date="2022-04" db="EMBL/GenBank/DDBJ databases">
        <title>Positive selection, recombination, and allopatry shape intraspecific diversity of widespread and dominant cyanobacteria.</title>
        <authorList>
            <person name="Wei J."/>
            <person name="Shu W."/>
            <person name="Hu C."/>
        </authorList>
    </citation>
    <scope>NUCLEOTIDE SEQUENCE [LARGE SCALE GENOMIC DNA]</scope>
    <source>
        <strain evidence="6 7">GB2-A5</strain>
    </source>
</reference>
<keyword evidence="4" id="KW-0804">Transcription</keyword>
<dbReference type="PANTHER" id="PTHR46796">
    <property type="entry name" value="HTH-TYPE TRANSCRIPTIONAL ACTIVATOR RHAS-RELATED"/>
    <property type="match status" value="1"/>
</dbReference>
<keyword evidence="3" id="KW-0010">Activator</keyword>
<organism evidence="6 7">
    <name type="scientific">Funiculus sociatus GB2-A5</name>
    <dbReference type="NCBI Taxonomy" id="2933946"/>
    <lineage>
        <taxon>Bacteria</taxon>
        <taxon>Bacillati</taxon>
        <taxon>Cyanobacteriota</taxon>
        <taxon>Cyanophyceae</taxon>
        <taxon>Coleofasciculales</taxon>
        <taxon>Coleofasciculaceae</taxon>
        <taxon>Funiculus</taxon>
    </lineage>
</organism>
<proteinExistence type="predicted"/>
<protein>
    <submittedName>
        <fullName evidence="6">AraC family transcriptional regulator</fullName>
    </submittedName>
</protein>
<dbReference type="PROSITE" id="PS01124">
    <property type="entry name" value="HTH_ARAC_FAMILY_2"/>
    <property type="match status" value="1"/>
</dbReference>
<dbReference type="InterPro" id="IPR009057">
    <property type="entry name" value="Homeodomain-like_sf"/>
</dbReference>
<keyword evidence="7" id="KW-1185">Reference proteome</keyword>
<evidence type="ECO:0000256" key="3">
    <source>
        <dbReference type="ARBA" id="ARBA00023159"/>
    </source>
</evidence>
<evidence type="ECO:0000313" key="6">
    <source>
        <dbReference type="EMBL" id="MEP0868032.1"/>
    </source>
</evidence>
<keyword evidence="2" id="KW-0238">DNA-binding</keyword>